<dbReference type="RefSeq" id="WP_104709900.1">
    <property type="nucleotide sequence ID" value="NZ_PTRA01000001.1"/>
</dbReference>
<gene>
    <name evidence="2" type="ORF">C5O19_03330</name>
</gene>
<comment type="caution">
    <text evidence="2">The sequence shown here is derived from an EMBL/GenBank/DDBJ whole genome shotgun (WGS) entry which is preliminary data.</text>
</comment>
<feature type="transmembrane region" description="Helical" evidence="1">
    <location>
        <begin position="319"/>
        <end position="339"/>
    </location>
</feature>
<feature type="transmembrane region" description="Helical" evidence="1">
    <location>
        <begin position="12"/>
        <end position="29"/>
    </location>
</feature>
<feature type="transmembrane region" description="Helical" evidence="1">
    <location>
        <begin position="157"/>
        <end position="185"/>
    </location>
</feature>
<evidence type="ECO:0008006" key="4">
    <source>
        <dbReference type="Google" id="ProtNLM"/>
    </source>
</evidence>
<evidence type="ECO:0000256" key="1">
    <source>
        <dbReference type="SAM" id="Phobius"/>
    </source>
</evidence>
<feature type="transmembrane region" description="Helical" evidence="1">
    <location>
        <begin position="262"/>
        <end position="283"/>
    </location>
</feature>
<evidence type="ECO:0000313" key="3">
    <source>
        <dbReference type="Proteomes" id="UP000239590"/>
    </source>
</evidence>
<dbReference type="OrthoDB" id="9123883at2"/>
<reference evidence="3" key="1">
    <citation type="submission" date="2018-02" db="EMBL/GenBank/DDBJ databases">
        <title>Genome sequencing of Solimonas sp. HR-BB.</title>
        <authorList>
            <person name="Lee Y."/>
            <person name="Jeon C.O."/>
        </authorList>
    </citation>
    <scope>NUCLEOTIDE SEQUENCE [LARGE SCALE GENOMIC DNA]</scope>
    <source>
        <strain evidence="3">HR-U</strain>
    </source>
</reference>
<accession>A0A2S7IMC5</accession>
<feature type="transmembrane region" description="Helical" evidence="1">
    <location>
        <begin position="123"/>
        <end position="145"/>
    </location>
</feature>
<organism evidence="2 3">
    <name type="scientific">Siphonobacter curvatus</name>
    <dbReference type="NCBI Taxonomy" id="2094562"/>
    <lineage>
        <taxon>Bacteria</taxon>
        <taxon>Pseudomonadati</taxon>
        <taxon>Bacteroidota</taxon>
        <taxon>Cytophagia</taxon>
        <taxon>Cytophagales</taxon>
        <taxon>Cytophagaceae</taxon>
        <taxon>Siphonobacter</taxon>
    </lineage>
</organism>
<evidence type="ECO:0000313" key="2">
    <source>
        <dbReference type="EMBL" id="PQA58710.1"/>
    </source>
</evidence>
<feature type="transmembrane region" description="Helical" evidence="1">
    <location>
        <begin position="83"/>
        <end position="102"/>
    </location>
</feature>
<keyword evidence="3" id="KW-1185">Reference proteome</keyword>
<dbReference type="EMBL" id="PTRA01000001">
    <property type="protein sequence ID" value="PQA58710.1"/>
    <property type="molecule type" value="Genomic_DNA"/>
</dbReference>
<keyword evidence="1" id="KW-0812">Transmembrane</keyword>
<keyword evidence="1" id="KW-0472">Membrane</keyword>
<feature type="transmembrane region" description="Helical" evidence="1">
    <location>
        <begin position="197"/>
        <end position="215"/>
    </location>
</feature>
<proteinExistence type="predicted"/>
<sequence>MKLVFSPGYKLLVLGALYTLLICGIIPFAPNQGCSPDSYAYLESALALSNGEGYQWHGSWNALWPLGYSACIACVHLLLPVSLLWASKLVNLLALYVLLYVLHRTYGDRAYILGFALGYLTKMAVYTWSETLFIVILVLVCLQLYRHWRYESAHSFYFLGLSYAAFLVRYIGGFVGVSLAIAAVYFQYTQSYRRAQWSLRMFGTLAVSYGLYFGINLWQASSLWGGARFVETEPLPALLGGIAQGWFNEFVLLRDAPVEDTLLWIALGIQVVLLTYLFKIYSWKDVSLSLSRPSLYLYAGGLYGLIITTLRLISPFDSLNYRLLAPATLLGCLAALDWLSSPLRAKQWAKVKRPVLVFFIMIPLTNLLPKELFKLRTLFQLIIPNL</sequence>
<protein>
    <recommendedName>
        <fullName evidence="4">Glycosyltransferase RgtA/B/C/D-like domain-containing protein</fullName>
    </recommendedName>
</protein>
<dbReference type="Proteomes" id="UP000239590">
    <property type="component" value="Unassembled WGS sequence"/>
</dbReference>
<dbReference type="AlphaFoldDB" id="A0A2S7IMC5"/>
<keyword evidence="1" id="KW-1133">Transmembrane helix</keyword>
<feature type="transmembrane region" description="Helical" evidence="1">
    <location>
        <begin position="295"/>
        <end position="313"/>
    </location>
</feature>
<name>A0A2S7IMC5_9BACT</name>